<dbReference type="Gene3D" id="3.40.50.12780">
    <property type="entry name" value="N-terminal domain of ligase-like"/>
    <property type="match status" value="1"/>
</dbReference>
<dbReference type="Proteomes" id="UP000228496">
    <property type="component" value="Unassembled WGS sequence"/>
</dbReference>
<dbReference type="InterPro" id="IPR042099">
    <property type="entry name" value="ANL_N_sf"/>
</dbReference>
<feature type="domain" description="Carrier" evidence="4">
    <location>
        <begin position="512"/>
        <end position="588"/>
    </location>
</feature>
<dbReference type="GO" id="GO:0003824">
    <property type="term" value="F:catalytic activity"/>
    <property type="evidence" value="ECO:0007669"/>
    <property type="project" value="InterPro"/>
</dbReference>
<evidence type="ECO:0000313" key="6">
    <source>
        <dbReference type="Proteomes" id="UP000228496"/>
    </source>
</evidence>
<evidence type="ECO:0000259" key="4">
    <source>
        <dbReference type="PROSITE" id="PS50075"/>
    </source>
</evidence>
<dbReference type="InterPro" id="IPR020845">
    <property type="entry name" value="AMP-binding_CS"/>
</dbReference>
<dbReference type="PROSITE" id="PS50075">
    <property type="entry name" value="CARRIER"/>
    <property type="match status" value="1"/>
</dbReference>
<dbReference type="PROSITE" id="PS00455">
    <property type="entry name" value="AMP_BINDING"/>
    <property type="match status" value="1"/>
</dbReference>
<accession>A0A2J0Q714</accession>
<evidence type="ECO:0000256" key="3">
    <source>
        <dbReference type="ARBA" id="ARBA00022553"/>
    </source>
</evidence>
<gene>
    <name evidence="5" type="ORF">COV29_03380</name>
</gene>
<dbReference type="InterPro" id="IPR023213">
    <property type="entry name" value="CAT-like_dom_sf"/>
</dbReference>
<dbReference type="Gene3D" id="1.10.1200.10">
    <property type="entry name" value="ACP-like"/>
    <property type="match status" value="1"/>
</dbReference>
<evidence type="ECO:0000256" key="1">
    <source>
        <dbReference type="ARBA" id="ARBA00001957"/>
    </source>
</evidence>
<dbReference type="SUPFAM" id="SSF52777">
    <property type="entry name" value="CoA-dependent acyltransferases"/>
    <property type="match status" value="1"/>
</dbReference>
<dbReference type="Gene3D" id="3.30.559.10">
    <property type="entry name" value="Chloramphenicol acetyltransferase-like domain"/>
    <property type="match status" value="1"/>
</dbReference>
<reference evidence="5 6" key="1">
    <citation type="submission" date="2017-09" db="EMBL/GenBank/DDBJ databases">
        <title>Depth-based differentiation of microbial function through sediment-hosted aquifers and enrichment of novel symbionts in the deep terrestrial subsurface.</title>
        <authorList>
            <person name="Probst A.J."/>
            <person name="Ladd B."/>
            <person name="Jarett J.K."/>
            <person name="Geller-Mcgrath D.E."/>
            <person name="Sieber C.M."/>
            <person name="Emerson J.B."/>
            <person name="Anantharaman K."/>
            <person name="Thomas B.C."/>
            <person name="Malmstrom R."/>
            <person name="Stieglmeier M."/>
            <person name="Klingl A."/>
            <person name="Woyke T."/>
            <person name="Ryan C.M."/>
            <person name="Banfield J.F."/>
        </authorList>
    </citation>
    <scope>NUCLEOTIDE SEQUENCE [LARGE SCALE GENOMIC DNA]</scope>
    <source>
        <strain evidence="5">CG10_big_fil_rev_8_21_14_0_10_36_16</strain>
    </source>
</reference>
<sequence>MNPEDVYSVFESIANKYPNDLAIIHGSKNISYRELWHMSCVIGKELSEANDNNLVAIYMRECPEYIATMFGCLGVGRGYVPVSTSIPSNRLRQVIRHTGCKVIITDEDGYSKLNSSEIVKKTRIIVINKNGLINDAVVKPKASNDEGTIATVIFTSGSTGKPKAVALSHGVILNHVKTWLNTLGNKRERMVLLSSLSFSLSMTTIFVPLLRGGTVIIPDFQWLSDLNKLSRFFEEYKITCLKLVPSLFRRLSGVAIREPDMFSSLKAVILSGEPADCRSVLEFKKHFKSVRIFNTYGLTEAFSFSSYEVRGDEHFSDNAFLPVGKATPGNVVKILSVDKKNKKSECSQSEEGAVFVGGQGLFSGYIKKGVVVGPRLLGKDNLFKTGDSGFIDGNGDLIVCGRYDLMFKINGLRIDPEEVEKFVLMYSGIIRAVAFKAVHNGSDFLICLIEKEDDVSIGDLKKFLEYKVPDYLIPKMFIETKIPVLVSEKIDRKKIASSVWIKTENTPLRINDSEATTSVKIANIWKDILGIHEIDSNTSFSDAGGDSLNFIDMLFRIEELFGVRIPSISSDVTIGQTVKLIDAENDNFTCYYYQRDNIVCGAFPISDIREIIFSSNYLKTDNLRGSKIADLTISQKRRIKKINKAQFDHTYVQIRFNEEVDEIALSQALRVLISRHDALRSSLLIKEGKIVVNFFDLISTRIPYMDLSDLDLDINSGYATSQLAFLPFEIGKYPMFRWVLIKRGHNSYDFVWQLSHLLVDLVSGDLLASELIRLYESFSQKNDALLPKKLFTSEDLNQDLESIYYPEEILNYIKVLIKEYYVVVDEIKTKIKKSSNFECEGNMTQSFLKELLPADISVYDLLAKYAIALHKWTGFSKIPLRIGTPGRNYPALSFNYLRNLVAQANDHFMFVVDLSRESDQDEVSHQISEKINWFVKNSVHFDKVLDCVEKNDPLFFKGIDSGHLFSSGPLGSVSVNSAKSIAVASIPRPLWGINSFHPLSSGMKIGLFSFLDNGRISVHLHAKGISDESFNRFISIF</sequence>
<dbReference type="AlphaFoldDB" id="A0A2J0Q714"/>
<comment type="caution">
    <text evidence="5">The sequence shown here is derived from an EMBL/GenBank/DDBJ whole genome shotgun (WGS) entry which is preliminary data.</text>
</comment>
<dbReference type="PANTHER" id="PTHR44845:SF6">
    <property type="entry name" value="BETA-ALANINE-ACTIVATING ENZYME"/>
    <property type="match status" value="1"/>
</dbReference>
<dbReference type="SUPFAM" id="SSF47336">
    <property type="entry name" value="ACP-like"/>
    <property type="match status" value="1"/>
</dbReference>
<dbReference type="PANTHER" id="PTHR44845">
    <property type="entry name" value="CARRIER DOMAIN-CONTAINING PROTEIN"/>
    <property type="match status" value="1"/>
</dbReference>
<name>A0A2J0Q714_9BACT</name>
<dbReference type="InterPro" id="IPR001242">
    <property type="entry name" value="Condensation_dom"/>
</dbReference>
<dbReference type="InterPro" id="IPR036736">
    <property type="entry name" value="ACP-like_sf"/>
</dbReference>
<evidence type="ECO:0000256" key="2">
    <source>
        <dbReference type="ARBA" id="ARBA00022450"/>
    </source>
</evidence>
<dbReference type="Gene3D" id="3.30.300.30">
    <property type="match status" value="1"/>
</dbReference>
<dbReference type="InterPro" id="IPR000873">
    <property type="entry name" value="AMP-dep_synth/lig_dom"/>
</dbReference>
<keyword evidence="2" id="KW-0596">Phosphopantetheine</keyword>
<dbReference type="PROSITE" id="PS00012">
    <property type="entry name" value="PHOSPHOPANTETHEINE"/>
    <property type="match status" value="1"/>
</dbReference>
<dbReference type="SUPFAM" id="SSF56801">
    <property type="entry name" value="Acetyl-CoA synthetase-like"/>
    <property type="match status" value="1"/>
</dbReference>
<proteinExistence type="predicted"/>
<organism evidence="5 6">
    <name type="scientific">Candidatus Yanofskybacteria bacterium CG10_big_fil_rev_8_21_14_0_10_36_16</name>
    <dbReference type="NCBI Taxonomy" id="1975096"/>
    <lineage>
        <taxon>Bacteria</taxon>
        <taxon>Candidatus Yanofskyibacteriota</taxon>
    </lineage>
</organism>
<protein>
    <recommendedName>
        <fullName evidence="4">Carrier domain-containing protein</fullName>
    </recommendedName>
</protein>
<dbReference type="InterPro" id="IPR006162">
    <property type="entry name" value="Ppantetheine_attach_site"/>
</dbReference>
<dbReference type="Pfam" id="PF00668">
    <property type="entry name" value="Condensation"/>
    <property type="match status" value="1"/>
</dbReference>
<dbReference type="Pfam" id="PF00550">
    <property type="entry name" value="PP-binding"/>
    <property type="match status" value="1"/>
</dbReference>
<comment type="cofactor">
    <cofactor evidence="1">
        <name>pantetheine 4'-phosphate</name>
        <dbReference type="ChEBI" id="CHEBI:47942"/>
    </cofactor>
</comment>
<dbReference type="InterPro" id="IPR045851">
    <property type="entry name" value="AMP-bd_C_sf"/>
</dbReference>
<dbReference type="Pfam" id="PF00501">
    <property type="entry name" value="AMP-binding"/>
    <property type="match status" value="1"/>
</dbReference>
<evidence type="ECO:0000313" key="5">
    <source>
        <dbReference type="EMBL" id="PJE50748.1"/>
    </source>
</evidence>
<keyword evidence="3" id="KW-0597">Phosphoprotein</keyword>
<dbReference type="InterPro" id="IPR009081">
    <property type="entry name" value="PP-bd_ACP"/>
</dbReference>
<dbReference type="EMBL" id="PCXQ01000005">
    <property type="protein sequence ID" value="PJE50748.1"/>
    <property type="molecule type" value="Genomic_DNA"/>
</dbReference>